<proteinExistence type="predicted"/>
<name>A0ABT8ACQ3_9PROT</name>
<dbReference type="RefSeq" id="WP_290319366.1">
    <property type="nucleotide sequence ID" value="NZ_JAUFPN010000191.1"/>
</dbReference>
<keyword evidence="1" id="KW-0282">Flagellum</keyword>
<reference evidence="2" key="1">
    <citation type="journal article" date="2019" name="Int. J. Syst. Evol. Microbiol.">
        <title>The Global Catalogue of Microorganisms (GCM) 10K type strain sequencing project: providing services to taxonomists for standard genome sequencing and annotation.</title>
        <authorList>
            <consortium name="The Broad Institute Genomics Platform"/>
            <consortium name="The Broad Institute Genome Sequencing Center for Infectious Disease"/>
            <person name="Wu L."/>
            <person name="Ma J."/>
        </authorList>
    </citation>
    <scope>NUCLEOTIDE SEQUENCE [LARGE SCALE GENOMIC DNA]</scope>
    <source>
        <strain evidence="2">CECT 7131</strain>
    </source>
</reference>
<keyword evidence="2" id="KW-1185">Reference proteome</keyword>
<dbReference type="EMBL" id="JAUFPN010000191">
    <property type="protein sequence ID" value="MDN3567341.1"/>
    <property type="molecule type" value="Genomic_DNA"/>
</dbReference>
<keyword evidence="1" id="KW-0969">Cilium</keyword>
<evidence type="ECO:0000313" key="1">
    <source>
        <dbReference type="EMBL" id="MDN3567341.1"/>
    </source>
</evidence>
<dbReference type="Proteomes" id="UP001529369">
    <property type="component" value="Unassembled WGS sequence"/>
</dbReference>
<gene>
    <name evidence="1" type="ORF">QWZ14_23425</name>
</gene>
<sequence length="93" mass="9825">MTIDAGHWLQAAGALTAVLLLLGLTARGLRAGRPGQRAGRRLALQEVLAVDTRRRLLLLRCDGREVLVLTGGGQDVVLGWLAEGAPPVRVPSP</sequence>
<comment type="caution">
    <text evidence="1">The sequence shown here is derived from an EMBL/GenBank/DDBJ whole genome shotgun (WGS) entry which is preliminary data.</text>
</comment>
<organism evidence="1 2">
    <name type="scientific">Paeniroseomonas aquatica</name>
    <dbReference type="NCBI Taxonomy" id="373043"/>
    <lineage>
        <taxon>Bacteria</taxon>
        <taxon>Pseudomonadati</taxon>
        <taxon>Pseudomonadota</taxon>
        <taxon>Alphaproteobacteria</taxon>
        <taxon>Acetobacterales</taxon>
        <taxon>Acetobacteraceae</taxon>
        <taxon>Paeniroseomonas</taxon>
    </lineage>
</organism>
<evidence type="ECO:0000313" key="2">
    <source>
        <dbReference type="Proteomes" id="UP001529369"/>
    </source>
</evidence>
<protein>
    <submittedName>
        <fullName evidence="1">Flagellar biosynthetic protein FliO</fullName>
    </submittedName>
</protein>
<keyword evidence="1" id="KW-0966">Cell projection</keyword>
<accession>A0ABT8ACQ3</accession>